<dbReference type="Proteomes" id="UP001162740">
    <property type="component" value="Chromosome"/>
</dbReference>
<dbReference type="AlphaFoldDB" id="A0AA47A7W3"/>
<gene>
    <name evidence="2" type="ORF">KUM34_014855</name>
</gene>
<dbReference type="RefSeq" id="WP_071936355.1">
    <property type="nucleotide sequence ID" value="NZ_CP083974.1"/>
</dbReference>
<dbReference type="EMBL" id="CP083974">
    <property type="protein sequence ID" value="UZF43191.1"/>
    <property type="molecule type" value="Genomic_DNA"/>
</dbReference>
<accession>A0AA47A7W3</accession>
<dbReference type="SUPFAM" id="SSF46955">
    <property type="entry name" value="Putative DNA-binding domain"/>
    <property type="match status" value="1"/>
</dbReference>
<dbReference type="InterPro" id="IPR009061">
    <property type="entry name" value="DNA-bd_dom_put_sf"/>
</dbReference>
<evidence type="ECO:0000313" key="3">
    <source>
        <dbReference type="Proteomes" id="UP001162740"/>
    </source>
</evidence>
<dbReference type="InterPro" id="IPR010093">
    <property type="entry name" value="SinI_DNA-bd"/>
</dbReference>
<evidence type="ECO:0000313" key="2">
    <source>
        <dbReference type="EMBL" id="UZF43191.1"/>
    </source>
</evidence>
<organism evidence="2 3">
    <name type="scientific">Rhodococcus rhodochrous</name>
    <dbReference type="NCBI Taxonomy" id="1829"/>
    <lineage>
        <taxon>Bacteria</taxon>
        <taxon>Bacillati</taxon>
        <taxon>Actinomycetota</taxon>
        <taxon>Actinomycetes</taxon>
        <taxon>Mycobacteriales</taxon>
        <taxon>Nocardiaceae</taxon>
        <taxon>Rhodococcus</taxon>
    </lineage>
</organism>
<evidence type="ECO:0000259" key="1">
    <source>
        <dbReference type="Pfam" id="PF12728"/>
    </source>
</evidence>
<dbReference type="NCBIfam" id="TIGR01764">
    <property type="entry name" value="excise"/>
    <property type="match status" value="1"/>
</dbReference>
<dbReference type="Pfam" id="PF12728">
    <property type="entry name" value="HTH_17"/>
    <property type="match status" value="1"/>
</dbReference>
<feature type="domain" description="Helix-turn-helix" evidence="1">
    <location>
        <begin position="11"/>
        <end position="58"/>
    </location>
</feature>
<dbReference type="GO" id="GO:0003677">
    <property type="term" value="F:DNA binding"/>
    <property type="evidence" value="ECO:0007669"/>
    <property type="project" value="InterPro"/>
</dbReference>
<sequence>MSEYTPRKFETIAQVAQRLAITPNTVRRYIADGKLRTYGMSSRAIRLDAAEVDEAFTRTSA</sequence>
<protein>
    <submittedName>
        <fullName evidence="2">Helix-turn-helix domain-containing protein</fullName>
    </submittedName>
</protein>
<proteinExistence type="predicted"/>
<dbReference type="InterPro" id="IPR041657">
    <property type="entry name" value="HTH_17"/>
</dbReference>
<name>A0AA47A7W3_RHORH</name>
<reference evidence="2 3" key="1">
    <citation type="journal article" date="2021" name="Front. Microbiol.">
        <title>Bacterial Transformation of Aromatic Monomers in Softwood Black Liquor.</title>
        <authorList>
            <person name="Navas L.E."/>
            <person name="Dexter G."/>
            <person name="Liu J."/>
            <person name="Levy-Booth D."/>
            <person name="Cho M."/>
            <person name="Jang S.K."/>
            <person name="Mansfield S.D."/>
            <person name="Renneckar S."/>
            <person name="Mohn W.W."/>
            <person name="Eltis L.D."/>
        </authorList>
    </citation>
    <scope>NUCLEOTIDE SEQUENCE [LARGE SCALE GENOMIC DNA]</scope>
    <source>
        <strain evidence="2 3">GD02</strain>
    </source>
</reference>